<dbReference type="HOGENOM" id="CLU_3113193_0_0_2"/>
<reference evidence="1 2" key="1">
    <citation type="journal article" date="2012" name="Environ. Microbiol.">
        <title>The genome of the ammonia-oxidizing Candidatus Nitrososphaera gargensis: insights into metabolic versatility and environmental adaptations.</title>
        <authorList>
            <person name="Spang A."/>
            <person name="Poehlein A."/>
            <person name="Offre P."/>
            <person name="Zumbragel S."/>
            <person name="Haider S."/>
            <person name="Rychlik N."/>
            <person name="Nowka B."/>
            <person name="Schmeisser C."/>
            <person name="Lebedeva E.V."/>
            <person name="Rattei T."/>
            <person name="Bohm C."/>
            <person name="Schmid M."/>
            <person name="Galushko A."/>
            <person name="Hatzenpichler R."/>
            <person name="Weinmaier T."/>
            <person name="Daniel R."/>
            <person name="Schleper C."/>
            <person name="Spieck E."/>
            <person name="Streit W."/>
            <person name="Wagner M."/>
        </authorList>
    </citation>
    <scope>NUCLEOTIDE SEQUENCE [LARGE SCALE GENOMIC DNA]</scope>
    <source>
        <strain evidence="2">Ga9.2</strain>
    </source>
</reference>
<dbReference type="STRING" id="1237085.Ngar_c09870"/>
<sequence>MAAWKCKICGREHRDELSLMEHVSGHLRQYLFAGSSKRVKKPKEERMAEA</sequence>
<protein>
    <recommendedName>
        <fullName evidence="3">C2H2-type domain-containing protein</fullName>
    </recommendedName>
</protein>
<accession>K0IMI8</accession>
<dbReference type="InParanoid" id="K0IMI8"/>
<dbReference type="KEGG" id="nga:Ngar_c09870"/>
<organism evidence="1 2">
    <name type="scientific">Nitrososphaera gargensis (strain Ga9.2)</name>
    <dbReference type="NCBI Taxonomy" id="1237085"/>
    <lineage>
        <taxon>Archaea</taxon>
        <taxon>Nitrososphaerota</taxon>
        <taxon>Nitrososphaeria</taxon>
        <taxon>Nitrososphaerales</taxon>
        <taxon>Nitrososphaeraceae</taxon>
        <taxon>Nitrososphaera</taxon>
    </lineage>
</organism>
<dbReference type="BioCyc" id="CNIT1237085:G1324-985-MONOMER"/>
<dbReference type="AlphaFoldDB" id="K0IMI8"/>
<dbReference type="Proteomes" id="UP000008037">
    <property type="component" value="Chromosome"/>
</dbReference>
<evidence type="ECO:0008006" key="3">
    <source>
        <dbReference type="Google" id="ProtNLM"/>
    </source>
</evidence>
<gene>
    <name evidence="1" type="ordered locus">Ngar_c09870</name>
</gene>
<evidence type="ECO:0000313" key="1">
    <source>
        <dbReference type="EMBL" id="AFU57929.1"/>
    </source>
</evidence>
<proteinExistence type="predicted"/>
<dbReference type="EMBL" id="CP002408">
    <property type="protein sequence ID" value="AFU57929.1"/>
    <property type="molecule type" value="Genomic_DNA"/>
</dbReference>
<name>K0IMI8_NITGG</name>
<evidence type="ECO:0000313" key="2">
    <source>
        <dbReference type="Proteomes" id="UP000008037"/>
    </source>
</evidence>
<keyword evidence="2" id="KW-1185">Reference proteome</keyword>